<organism evidence="1 2">
    <name type="scientific">Dentipellis fragilis</name>
    <dbReference type="NCBI Taxonomy" id="205917"/>
    <lineage>
        <taxon>Eukaryota</taxon>
        <taxon>Fungi</taxon>
        <taxon>Dikarya</taxon>
        <taxon>Basidiomycota</taxon>
        <taxon>Agaricomycotina</taxon>
        <taxon>Agaricomycetes</taxon>
        <taxon>Russulales</taxon>
        <taxon>Hericiaceae</taxon>
        <taxon>Dentipellis</taxon>
    </lineage>
</organism>
<gene>
    <name evidence="1" type="ORF">EVG20_g10903</name>
</gene>
<evidence type="ECO:0000313" key="1">
    <source>
        <dbReference type="EMBL" id="TFY51646.1"/>
    </source>
</evidence>
<dbReference type="EMBL" id="SEOQ01001468">
    <property type="protein sequence ID" value="TFY51646.1"/>
    <property type="molecule type" value="Genomic_DNA"/>
</dbReference>
<evidence type="ECO:0000313" key="2">
    <source>
        <dbReference type="Proteomes" id="UP000298327"/>
    </source>
</evidence>
<proteinExistence type="predicted"/>
<sequence length="234" mass="23889">MNSLMCSLLPDNHLNIIRSSVDTNVSASGMIPILTWTDDRGLLPGGPVSRRAWLPAVRLSSAPRAYFSGFPDEDKGSKKRCIGQPLDPCSRTSGTALLPFPHLREGTVPTTSAASGAFPTTTDASGTFTTDPFASSPASVTGAAASGSVAVSASGATAFTTTITGADGTPTVMIMPVVTVTATPTATAAPGAATVGVFPPPVPEAAVPNRKYTRRTSPQLFGRVGECPEATPDI</sequence>
<accession>A0A4Y9XNI0</accession>
<keyword evidence="2" id="KW-1185">Reference proteome</keyword>
<dbReference type="Proteomes" id="UP000298327">
    <property type="component" value="Unassembled WGS sequence"/>
</dbReference>
<protein>
    <submittedName>
        <fullName evidence="1">Uncharacterized protein</fullName>
    </submittedName>
</protein>
<dbReference type="AlphaFoldDB" id="A0A4Y9XNI0"/>
<comment type="caution">
    <text evidence="1">The sequence shown here is derived from an EMBL/GenBank/DDBJ whole genome shotgun (WGS) entry which is preliminary data.</text>
</comment>
<name>A0A4Y9XNI0_9AGAM</name>
<reference evidence="1 2" key="1">
    <citation type="submission" date="2019-02" db="EMBL/GenBank/DDBJ databases">
        <title>Genome sequencing of the rare red list fungi Dentipellis fragilis.</title>
        <authorList>
            <person name="Buettner E."/>
            <person name="Kellner H."/>
        </authorList>
    </citation>
    <scope>NUCLEOTIDE SEQUENCE [LARGE SCALE GENOMIC DNA]</scope>
    <source>
        <strain evidence="1 2">DSM 105465</strain>
    </source>
</reference>